<evidence type="ECO:0000256" key="1">
    <source>
        <dbReference type="SAM" id="Coils"/>
    </source>
</evidence>
<reference evidence="3 4" key="1">
    <citation type="submission" date="2020-03" db="EMBL/GenBank/DDBJ databases">
        <title>Draft Genome Sequence of Cudoniella acicularis.</title>
        <authorList>
            <person name="Buettner E."/>
            <person name="Kellner H."/>
        </authorList>
    </citation>
    <scope>NUCLEOTIDE SEQUENCE [LARGE SCALE GENOMIC DNA]</scope>
    <source>
        <strain evidence="3 4">DSM 108380</strain>
    </source>
</reference>
<dbReference type="AlphaFoldDB" id="A0A8H4RNA0"/>
<accession>A0A8H4RNA0</accession>
<gene>
    <name evidence="3" type="ORF">G7Y89_g5013</name>
</gene>
<name>A0A8H4RNA0_9HELO</name>
<feature type="compositionally biased region" description="Polar residues" evidence="2">
    <location>
        <begin position="266"/>
        <end position="277"/>
    </location>
</feature>
<feature type="region of interest" description="Disordered" evidence="2">
    <location>
        <begin position="236"/>
        <end position="277"/>
    </location>
</feature>
<dbReference type="EMBL" id="JAAMPI010000288">
    <property type="protein sequence ID" value="KAF4633109.1"/>
    <property type="molecule type" value="Genomic_DNA"/>
</dbReference>
<proteinExistence type="predicted"/>
<dbReference type="Proteomes" id="UP000566819">
    <property type="component" value="Unassembled WGS sequence"/>
</dbReference>
<sequence length="517" mass="58608">MSEEDSLEEVYAVLSRSFSEDQKILTEEERAELTHIVDEEDRARSIDFLKRKRDGIENDLSDDLRTAIRWYKLLKNEEPWAIGVQEGGSEDIRTDEDMTEIGSVNAQTELRQLAAGEGILSNNSNPEFGAGRENMILRTGKRLQTDALRLLKLVRYMLDQRGYLETKDVDWLVAYLESRVRLMKGDIGMETLLKEDYQDPSRTKKVYYSQVWESQLPSLLTVGSVGPVNFVEPRWSSQSREKEGVVRSPQISPQGTAVDSEMPDATATSKDTPCTSSKTLKQETSVSRQAAKLHGQVRELGQKVDENRTSLEATFAKTFETATKFLNQSDSSGANLASSLDTAATLLENNVSLHANLQAALLRLEEELKHRKVAEKQKAVLSEELRQERALREKLEQDDKAIIGNATVERAYRLRRRILEEEIREAKSEMEANELTGVMQQLEVERERIWLEFITGLRGLSDTELEEMKALWKKKVRGQLMAKDDFSLISERSPSCLYCDQDFCPGCGGSSAMEFGE</sequence>
<feature type="coiled-coil region" evidence="1">
    <location>
        <begin position="347"/>
        <end position="436"/>
    </location>
</feature>
<evidence type="ECO:0000313" key="3">
    <source>
        <dbReference type="EMBL" id="KAF4633109.1"/>
    </source>
</evidence>
<evidence type="ECO:0000256" key="2">
    <source>
        <dbReference type="SAM" id="MobiDB-lite"/>
    </source>
</evidence>
<keyword evidence="4" id="KW-1185">Reference proteome</keyword>
<protein>
    <submittedName>
        <fullName evidence="3">Uncharacterized protein</fullName>
    </submittedName>
</protein>
<comment type="caution">
    <text evidence="3">The sequence shown here is derived from an EMBL/GenBank/DDBJ whole genome shotgun (WGS) entry which is preliminary data.</text>
</comment>
<organism evidence="3 4">
    <name type="scientific">Cudoniella acicularis</name>
    <dbReference type="NCBI Taxonomy" id="354080"/>
    <lineage>
        <taxon>Eukaryota</taxon>
        <taxon>Fungi</taxon>
        <taxon>Dikarya</taxon>
        <taxon>Ascomycota</taxon>
        <taxon>Pezizomycotina</taxon>
        <taxon>Leotiomycetes</taxon>
        <taxon>Helotiales</taxon>
        <taxon>Tricladiaceae</taxon>
        <taxon>Cudoniella</taxon>
    </lineage>
</organism>
<keyword evidence="1" id="KW-0175">Coiled coil</keyword>
<dbReference type="OrthoDB" id="3528416at2759"/>
<evidence type="ECO:0000313" key="4">
    <source>
        <dbReference type="Proteomes" id="UP000566819"/>
    </source>
</evidence>